<evidence type="ECO:0000256" key="7">
    <source>
        <dbReference type="SAM" id="MobiDB-lite"/>
    </source>
</evidence>
<gene>
    <name evidence="9" type="ORF">SO694_0027104</name>
</gene>
<proteinExistence type="predicted"/>
<evidence type="ECO:0000256" key="2">
    <source>
        <dbReference type="ARBA" id="ARBA00022723"/>
    </source>
</evidence>
<dbReference type="EMBL" id="JBBJCI010000185">
    <property type="protein sequence ID" value="KAK7241548.1"/>
    <property type="molecule type" value="Genomic_DNA"/>
</dbReference>
<dbReference type="SMART" id="SM00702">
    <property type="entry name" value="P4Hc"/>
    <property type="match status" value="1"/>
</dbReference>
<keyword evidence="2" id="KW-0479">Metal-binding</keyword>
<organism evidence="9 10">
    <name type="scientific">Aureococcus anophagefferens</name>
    <name type="common">Harmful bloom alga</name>
    <dbReference type="NCBI Taxonomy" id="44056"/>
    <lineage>
        <taxon>Eukaryota</taxon>
        <taxon>Sar</taxon>
        <taxon>Stramenopiles</taxon>
        <taxon>Ochrophyta</taxon>
        <taxon>Pelagophyceae</taxon>
        <taxon>Pelagomonadales</taxon>
        <taxon>Pelagomonadaceae</taxon>
        <taxon>Aureococcus</taxon>
    </lineage>
</organism>
<dbReference type="PANTHER" id="PTHR10869:SF247">
    <property type="entry name" value="FE2OG DIOXYGENASE DOMAIN-CONTAINING PROTEIN"/>
    <property type="match status" value="1"/>
</dbReference>
<dbReference type="PANTHER" id="PTHR10869">
    <property type="entry name" value="PROLYL 4-HYDROXYLASE ALPHA SUBUNIT"/>
    <property type="match status" value="1"/>
</dbReference>
<dbReference type="Gene3D" id="2.60.120.620">
    <property type="entry name" value="q2cbj1_9rhob like domain"/>
    <property type="match status" value="1"/>
</dbReference>
<evidence type="ECO:0000256" key="5">
    <source>
        <dbReference type="ARBA" id="ARBA00023004"/>
    </source>
</evidence>
<evidence type="ECO:0000256" key="4">
    <source>
        <dbReference type="ARBA" id="ARBA00023002"/>
    </source>
</evidence>
<comment type="caution">
    <text evidence="9">The sequence shown here is derived from an EMBL/GenBank/DDBJ whole genome shotgun (WGS) entry which is preliminary data.</text>
</comment>
<keyword evidence="5" id="KW-0408">Iron</keyword>
<dbReference type="PROSITE" id="PS51471">
    <property type="entry name" value="FE2OG_OXY"/>
    <property type="match status" value="1"/>
</dbReference>
<sequence>MSIFRVVGAAAARVSDVIVGSASGTNSPVDDKTPRGRSRRRRSRSKKPAPLTVKRCNFIEPPTDVATLKSPVIPASATPFSEAGDDASRAERYDEVGDDASRAERYDDASHSASDAESYDVESRSASEGSYDVHVSDADMDAVVGAYEEARAALETMTERAAAAERVAADLEASLTGSRLELIAARTKLATVERSLPKKKKRAVIGTKPKRVAGLSPEDAPMACAGGGDGSWSASAGRRLSLNAKCRFLRYADGDSVQPHVDPAWDACDPSEGVDGLAPGARSWFTVIVYLNDGFRGGETTFFAPAGNGAYDLVSVAPRRGAALLFPHGAHRDSPLHEGSEVRGGSKHVLRTDVLYSDA</sequence>
<feature type="region of interest" description="Disordered" evidence="7">
    <location>
        <begin position="21"/>
        <end position="133"/>
    </location>
</feature>
<dbReference type="Pfam" id="PF13640">
    <property type="entry name" value="2OG-FeII_Oxy_3"/>
    <property type="match status" value="1"/>
</dbReference>
<dbReference type="InterPro" id="IPR045054">
    <property type="entry name" value="P4HA-like"/>
</dbReference>
<dbReference type="InterPro" id="IPR044862">
    <property type="entry name" value="Pro_4_hyd_alph_FE2OG_OXY"/>
</dbReference>
<keyword evidence="3" id="KW-0223">Dioxygenase</keyword>
<evidence type="ECO:0000256" key="3">
    <source>
        <dbReference type="ARBA" id="ARBA00022964"/>
    </source>
</evidence>
<dbReference type="InterPro" id="IPR005123">
    <property type="entry name" value="Oxoglu/Fe-dep_dioxygenase_dom"/>
</dbReference>
<keyword evidence="4" id="KW-0560">Oxidoreductase</keyword>
<evidence type="ECO:0000313" key="10">
    <source>
        <dbReference type="Proteomes" id="UP001363151"/>
    </source>
</evidence>
<keyword evidence="6" id="KW-0175">Coiled coil</keyword>
<evidence type="ECO:0000256" key="1">
    <source>
        <dbReference type="ARBA" id="ARBA00001961"/>
    </source>
</evidence>
<evidence type="ECO:0000313" key="9">
    <source>
        <dbReference type="EMBL" id="KAK7241548.1"/>
    </source>
</evidence>
<protein>
    <submittedName>
        <fullName evidence="9">2OG-Fe(II) oxygenase superfamily protein</fullName>
    </submittedName>
</protein>
<feature type="compositionally biased region" description="Basic and acidic residues" evidence="7">
    <location>
        <begin position="86"/>
        <end position="110"/>
    </location>
</feature>
<keyword evidence="10" id="KW-1185">Reference proteome</keyword>
<dbReference type="Proteomes" id="UP001363151">
    <property type="component" value="Unassembled WGS sequence"/>
</dbReference>
<evidence type="ECO:0000259" key="8">
    <source>
        <dbReference type="PROSITE" id="PS51471"/>
    </source>
</evidence>
<comment type="cofactor">
    <cofactor evidence="1">
        <name>L-ascorbate</name>
        <dbReference type="ChEBI" id="CHEBI:38290"/>
    </cofactor>
</comment>
<evidence type="ECO:0000256" key="6">
    <source>
        <dbReference type="SAM" id="Coils"/>
    </source>
</evidence>
<accession>A0ABR1FZ50</accession>
<feature type="domain" description="Fe2OG dioxygenase" evidence="8">
    <location>
        <begin position="242"/>
        <end position="356"/>
    </location>
</feature>
<dbReference type="InterPro" id="IPR006620">
    <property type="entry name" value="Pro_4_hyd_alph"/>
</dbReference>
<feature type="compositionally biased region" description="Basic residues" evidence="7">
    <location>
        <begin position="35"/>
        <end position="47"/>
    </location>
</feature>
<feature type="coiled-coil region" evidence="6">
    <location>
        <begin position="147"/>
        <end position="174"/>
    </location>
</feature>
<name>A0ABR1FZ50_AURAN</name>
<reference evidence="9 10" key="1">
    <citation type="submission" date="2024-03" db="EMBL/GenBank/DDBJ databases">
        <title>Aureococcus anophagefferens CCMP1851 and Kratosvirus quantuckense: Draft genome of a second virus-susceptible host strain in the model system.</title>
        <authorList>
            <person name="Chase E."/>
            <person name="Truchon A.R."/>
            <person name="Schepens W."/>
            <person name="Wilhelm S.W."/>
        </authorList>
    </citation>
    <scope>NUCLEOTIDE SEQUENCE [LARGE SCALE GENOMIC DNA]</scope>
    <source>
        <strain evidence="9 10">CCMP1851</strain>
    </source>
</reference>